<keyword evidence="1" id="KW-0472">Membrane</keyword>
<evidence type="ECO:0000256" key="1">
    <source>
        <dbReference type="SAM" id="Phobius"/>
    </source>
</evidence>
<protein>
    <submittedName>
        <fullName evidence="2">Uncharacterized protein</fullName>
    </submittedName>
</protein>
<reference evidence="2 3" key="1">
    <citation type="submission" date="2018-10" db="EMBL/GenBank/DDBJ databases">
        <title>Dokdonia luteus sp. nov., isolated from sea water.</title>
        <authorList>
            <person name="Zhou L.Y."/>
            <person name="Du Z.J."/>
        </authorList>
    </citation>
    <scope>NUCLEOTIDE SEQUENCE [LARGE SCALE GENOMIC DNA]</scope>
    <source>
        <strain evidence="2 3">SH27</strain>
    </source>
</reference>
<keyword evidence="1" id="KW-1133">Transmembrane helix</keyword>
<proteinExistence type="predicted"/>
<evidence type="ECO:0000313" key="3">
    <source>
        <dbReference type="Proteomes" id="UP000281985"/>
    </source>
</evidence>
<organism evidence="2 3">
    <name type="scientific">Dokdonia sinensis</name>
    <dbReference type="NCBI Taxonomy" id="2479847"/>
    <lineage>
        <taxon>Bacteria</taxon>
        <taxon>Pseudomonadati</taxon>
        <taxon>Bacteroidota</taxon>
        <taxon>Flavobacteriia</taxon>
        <taxon>Flavobacteriales</taxon>
        <taxon>Flavobacteriaceae</taxon>
        <taxon>Dokdonia</taxon>
    </lineage>
</organism>
<dbReference type="AlphaFoldDB" id="A0A3M0GHL8"/>
<gene>
    <name evidence="2" type="ORF">EAX61_06300</name>
</gene>
<feature type="transmembrane region" description="Helical" evidence="1">
    <location>
        <begin position="87"/>
        <end position="107"/>
    </location>
</feature>
<comment type="caution">
    <text evidence="2">The sequence shown here is derived from an EMBL/GenBank/DDBJ whole genome shotgun (WGS) entry which is preliminary data.</text>
</comment>
<keyword evidence="3" id="KW-1185">Reference proteome</keyword>
<name>A0A3M0GHL8_9FLAO</name>
<dbReference type="Proteomes" id="UP000281985">
    <property type="component" value="Unassembled WGS sequence"/>
</dbReference>
<evidence type="ECO:0000313" key="2">
    <source>
        <dbReference type="EMBL" id="RMB61083.1"/>
    </source>
</evidence>
<dbReference type="EMBL" id="REFV01000004">
    <property type="protein sequence ID" value="RMB61083.1"/>
    <property type="molecule type" value="Genomic_DNA"/>
</dbReference>
<sequence length="178" mass="20039">MIMKPKDLHNDKPNFKLPDGYFNSFAEELSAQIALEKVLGGKAKLGFDIPEGYFESFEGRMSTLSRKRILNNNTENTKVIKLNSKKWLWTAASIAAIALVIISVFPWSTAESPTFDSLEIAEIEAYVEDRDIAFSDYELGDMLTDDAFESLESTAYIEDAALVEYLENNLEDGSIFIE</sequence>
<keyword evidence="1" id="KW-0812">Transmembrane</keyword>
<accession>A0A3M0GHL8</accession>